<dbReference type="GO" id="GO:0005759">
    <property type="term" value="C:mitochondrial matrix"/>
    <property type="evidence" value="ECO:0007669"/>
    <property type="project" value="TreeGrafter"/>
</dbReference>
<dbReference type="PANTHER" id="PTHR21052:SF0">
    <property type="entry name" value="ALPHA-KETOGLUTARATE-DEPENDENT DIOXYGENASE ALKB HOMOLOG 7, MITOCHONDRIAL"/>
    <property type="match status" value="1"/>
</dbReference>
<dbReference type="InterPro" id="IPR032870">
    <property type="entry name" value="ALKBH7-like"/>
</dbReference>
<dbReference type="OrthoDB" id="28127at2759"/>
<dbReference type="InterPro" id="IPR037151">
    <property type="entry name" value="AlkB-like_sf"/>
</dbReference>
<dbReference type="EMBL" id="WIUZ02000002">
    <property type="protein sequence ID" value="KAF9791161.1"/>
    <property type="molecule type" value="Genomic_DNA"/>
</dbReference>
<keyword evidence="3" id="KW-1185">Reference proteome</keyword>
<dbReference type="GO" id="GO:0006974">
    <property type="term" value="P:DNA damage response"/>
    <property type="evidence" value="ECO:0007669"/>
    <property type="project" value="InterPro"/>
</dbReference>
<dbReference type="Proteomes" id="UP000736335">
    <property type="component" value="Unassembled WGS sequence"/>
</dbReference>
<dbReference type="PANTHER" id="PTHR21052">
    <property type="entry name" value="SPERMATOGENESIS ASSOCIATED 11-RELATED"/>
    <property type="match status" value="1"/>
</dbReference>
<dbReference type="InterPro" id="IPR027450">
    <property type="entry name" value="AlkB-like"/>
</dbReference>
<gene>
    <name evidence="2" type="ORF">BJ322DRAFT_430343</name>
</gene>
<evidence type="ECO:0000259" key="1">
    <source>
        <dbReference type="Pfam" id="PF13532"/>
    </source>
</evidence>
<dbReference type="GO" id="GO:0006631">
    <property type="term" value="P:fatty acid metabolic process"/>
    <property type="evidence" value="ECO:0007669"/>
    <property type="project" value="TreeGrafter"/>
</dbReference>
<sequence>MPAHSGSSDSACGRGQALSRATMFPPSTLRPSRICRNVFRARWSRTLVTLNSNHELGDNFALYLDVFNEEEQKILLGASLSKLDRAEGRHHRKRRKIVEATRAEKLSEHPTVKSLFLPDQHYDFQKGHYDGVIKNYREMHVSAWPEDQPRLSELLIRLRQFHSEEPIQYHVLHLASNGEIHPHVDHLEAFGSWIVGVSLGSDRILRLEKELPDRKLVHEVILPSGSVYVQKDTVRYEWKHSILCGGSVNGHEIRGGQRLSIIIRNRQPTLFI</sequence>
<feature type="domain" description="Alpha-ketoglutarate-dependent dioxygenase AlkB-like" evidence="1">
    <location>
        <begin position="65"/>
        <end position="264"/>
    </location>
</feature>
<accession>A0A9P6HPX0</accession>
<dbReference type="SUPFAM" id="SSF51197">
    <property type="entry name" value="Clavaminate synthase-like"/>
    <property type="match status" value="1"/>
</dbReference>
<evidence type="ECO:0000313" key="3">
    <source>
        <dbReference type="Proteomes" id="UP000736335"/>
    </source>
</evidence>
<dbReference type="AlphaFoldDB" id="A0A9P6HPX0"/>
<name>A0A9P6HPX0_9AGAM</name>
<dbReference type="GO" id="GO:0016706">
    <property type="term" value="F:2-oxoglutarate-dependent dioxygenase activity"/>
    <property type="evidence" value="ECO:0007669"/>
    <property type="project" value="TreeGrafter"/>
</dbReference>
<organism evidence="2 3">
    <name type="scientific">Thelephora terrestris</name>
    <dbReference type="NCBI Taxonomy" id="56493"/>
    <lineage>
        <taxon>Eukaryota</taxon>
        <taxon>Fungi</taxon>
        <taxon>Dikarya</taxon>
        <taxon>Basidiomycota</taxon>
        <taxon>Agaricomycotina</taxon>
        <taxon>Agaricomycetes</taxon>
        <taxon>Thelephorales</taxon>
        <taxon>Thelephoraceae</taxon>
        <taxon>Thelephora</taxon>
    </lineage>
</organism>
<reference evidence="2" key="1">
    <citation type="journal article" date="2020" name="Nat. Commun.">
        <title>Large-scale genome sequencing of mycorrhizal fungi provides insights into the early evolution of symbiotic traits.</title>
        <authorList>
            <person name="Miyauchi S."/>
            <person name="Kiss E."/>
            <person name="Kuo A."/>
            <person name="Drula E."/>
            <person name="Kohler A."/>
            <person name="Sanchez-Garcia M."/>
            <person name="Morin E."/>
            <person name="Andreopoulos B."/>
            <person name="Barry K.W."/>
            <person name="Bonito G."/>
            <person name="Buee M."/>
            <person name="Carver A."/>
            <person name="Chen C."/>
            <person name="Cichocki N."/>
            <person name="Clum A."/>
            <person name="Culley D."/>
            <person name="Crous P.W."/>
            <person name="Fauchery L."/>
            <person name="Girlanda M."/>
            <person name="Hayes R.D."/>
            <person name="Keri Z."/>
            <person name="LaButti K."/>
            <person name="Lipzen A."/>
            <person name="Lombard V."/>
            <person name="Magnuson J."/>
            <person name="Maillard F."/>
            <person name="Murat C."/>
            <person name="Nolan M."/>
            <person name="Ohm R.A."/>
            <person name="Pangilinan J."/>
            <person name="Pereira M.F."/>
            <person name="Perotto S."/>
            <person name="Peter M."/>
            <person name="Pfister S."/>
            <person name="Riley R."/>
            <person name="Sitrit Y."/>
            <person name="Stielow J.B."/>
            <person name="Szollosi G."/>
            <person name="Zifcakova L."/>
            <person name="Stursova M."/>
            <person name="Spatafora J.W."/>
            <person name="Tedersoo L."/>
            <person name="Vaario L.M."/>
            <person name="Yamada A."/>
            <person name="Yan M."/>
            <person name="Wang P."/>
            <person name="Xu J."/>
            <person name="Bruns T."/>
            <person name="Baldrian P."/>
            <person name="Vilgalys R."/>
            <person name="Dunand C."/>
            <person name="Henrissat B."/>
            <person name="Grigoriev I.V."/>
            <person name="Hibbett D."/>
            <person name="Nagy L.G."/>
            <person name="Martin F.M."/>
        </authorList>
    </citation>
    <scope>NUCLEOTIDE SEQUENCE</scope>
    <source>
        <strain evidence="2">UH-Tt-Lm1</strain>
    </source>
</reference>
<evidence type="ECO:0000313" key="2">
    <source>
        <dbReference type="EMBL" id="KAF9791161.1"/>
    </source>
</evidence>
<protein>
    <recommendedName>
        <fullName evidence="1">Alpha-ketoglutarate-dependent dioxygenase AlkB-like domain-containing protein</fullName>
    </recommendedName>
</protein>
<dbReference type="Pfam" id="PF13532">
    <property type="entry name" value="2OG-FeII_Oxy_2"/>
    <property type="match status" value="1"/>
</dbReference>
<dbReference type="Gene3D" id="2.60.120.590">
    <property type="entry name" value="Alpha-ketoglutarate-dependent dioxygenase AlkB-like"/>
    <property type="match status" value="1"/>
</dbReference>
<comment type="caution">
    <text evidence="2">The sequence shown here is derived from an EMBL/GenBank/DDBJ whole genome shotgun (WGS) entry which is preliminary data.</text>
</comment>
<proteinExistence type="predicted"/>
<reference evidence="2" key="2">
    <citation type="submission" date="2020-11" db="EMBL/GenBank/DDBJ databases">
        <authorList>
            <consortium name="DOE Joint Genome Institute"/>
            <person name="Kuo A."/>
            <person name="Miyauchi S."/>
            <person name="Kiss E."/>
            <person name="Drula E."/>
            <person name="Kohler A."/>
            <person name="Sanchez-Garcia M."/>
            <person name="Andreopoulos B."/>
            <person name="Barry K.W."/>
            <person name="Bonito G."/>
            <person name="Buee M."/>
            <person name="Carver A."/>
            <person name="Chen C."/>
            <person name="Cichocki N."/>
            <person name="Clum A."/>
            <person name="Culley D."/>
            <person name="Crous P.W."/>
            <person name="Fauchery L."/>
            <person name="Girlanda M."/>
            <person name="Hayes R."/>
            <person name="Keri Z."/>
            <person name="Labutti K."/>
            <person name="Lipzen A."/>
            <person name="Lombard V."/>
            <person name="Magnuson J."/>
            <person name="Maillard F."/>
            <person name="Morin E."/>
            <person name="Murat C."/>
            <person name="Nolan M."/>
            <person name="Ohm R."/>
            <person name="Pangilinan J."/>
            <person name="Pereira M."/>
            <person name="Perotto S."/>
            <person name="Peter M."/>
            <person name="Riley R."/>
            <person name="Sitrit Y."/>
            <person name="Stielow B."/>
            <person name="Szollosi G."/>
            <person name="Zifcakova L."/>
            <person name="Stursova M."/>
            <person name="Spatafora J.W."/>
            <person name="Tedersoo L."/>
            <person name="Vaario L.-M."/>
            <person name="Yamada A."/>
            <person name="Yan M."/>
            <person name="Wang P."/>
            <person name="Xu J."/>
            <person name="Bruns T."/>
            <person name="Baldrian P."/>
            <person name="Vilgalys R."/>
            <person name="Henrissat B."/>
            <person name="Grigoriev I.V."/>
            <person name="Hibbett D."/>
            <person name="Nagy L.G."/>
            <person name="Martin F.M."/>
        </authorList>
    </citation>
    <scope>NUCLEOTIDE SEQUENCE</scope>
    <source>
        <strain evidence="2">UH-Tt-Lm1</strain>
    </source>
</reference>